<dbReference type="OrthoDB" id="5503005at2"/>
<dbReference type="SUPFAM" id="SSF52980">
    <property type="entry name" value="Restriction endonuclease-like"/>
    <property type="match status" value="1"/>
</dbReference>
<dbReference type="InterPro" id="IPR011335">
    <property type="entry name" value="Restrct_endonuc-II-like"/>
</dbReference>
<sequence length="187" mass="20465">MGEPATHATYAEYLALEAASEVRLEFVDGCVYAMAGGTPEHARLAMAIGAELRVMLRAKGCAVYSSDLKLRIDATNRSTYADVAVVCSEEQRSDIDPNAVTNPAIIVEVLSPSTEAADRGEKWRHYQRLPSLREYVLISQGEPYVEVFRREGDEWILRTSVAGGLLELPSQGVSIAVDTIYADPRST</sequence>
<dbReference type="Proteomes" id="UP000238823">
    <property type="component" value="Unassembled WGS sequence"/>
</dbReference>
<dbReference type="InterPro" id="IPR008538">
    <property type="entry name" value="Uma2"/>
</dbReference>
<comment type="caution">
    <text evidence="2">The sequence shown here is derived from an EMBL/GenBank/DDBJ whole genome shotgun (WGS) entry which is preliminary data.</text>
</comment>
<accession>A0A2S9XPH9</accession>
<evidence type="ECO:0000313" key="2">
    <source>
        <dbReference type="EMBL" id="PRP94763.1"/>
    </source>
</evidence>
<dbReference type="InterPro" id="IPR012296">
    <property type="entry name" value="Nuclease_put_TT1808"/>
</dbReference>
<evidence type="ECO:0000313" key="3">
    <source>
        <dbReference type="Proteomes" id="UP000238823"/>
    </source>
</evidence>
<dbReference type="Pfam" id="PF05685">
    <property type="entry name" value="Uma2"/>
    <property type="match status" value="1"/>
</dbReference>
<dbReference type="CDD" id="cd06260">
    <property type="entry name" value="DUF820-like"/>
    <property type="match status" value="1"/>
</dbReference>
<reference evidence="2 3" key="1">
    <citation type="submission" date="2018-03" db="EMBL/GenBank/DDBJ databases">
        <title>Draft Genome Sequences of the Obligatory Marine Myxobacteria Enhygromyxa salina SWB007.</title>
        <authorList>
            <person name="Poehlein A."/>
            <person name="Moghaddam J.A."/>
            <person name="Harms H."/>
            <person name="Alanjari M."/>
            <person name="Koenig G.M."/>
            <person name="Daniel R."/>
            <person name="Schaeberle T.F."/>
        </authorList>
    </citation>
    <scope>NUCLEOTIDE SEQUENCE [LARGE SCALE GENOMIC DNA]</scope>
    <source>
        <strain evidence="2 3">SWB007</strain>
    </source>
</reference>
<feature type="domain" description="Putative restriction endonuclease" evidence="1">
    <location>
        <begin position="11"/>
        <end position="163"/>
    </location>
</feature>
<evidence type="ECO:0000259" key="1">
    <source>
        <dbReference type="Pfam" id="PF05685"/>
    </source>
</evidence>
<proteinExistence type="predicted"/>
<dbReference type="PANTHER" id="PTHR36558:SF1">
    <property type="entry name" value="RESTRICTION ENDONUCLEASE DOMAIN-CONTAINING PROTEIN-RELATED"/>
    <property type="match status" value="1"/>
</dbReference>
<name>A0A2S9XPH9_9BACT</name>
<dbReference type="RefSeq" id="WP_106094357.1">
    <property type="nucleotide sequence ID" value="NZ_PVNL01000139.1"/>
</dbReference>
<gene>
    <name evidence="2" type="ORF">ENSA7_75860</name>
</gene>
<protein>
    <recommendedName>
        <fullName evidence="1">Putative restriction endonuclease domain-containing protein</fullName>
    </recommendedName>
</protein>
<dbReference type="EMBL" id="PVNL01000139">
    <property type="protein sequence ID" value="PRP94763.1"/>
    <property type="molecule type" value="Genomic_DNA"/>
</dbReference>
<organism evidence="2 3">
    <name type="scientific">Enhygromyxa salina</name>
    <dbReference type="NCBI Taxonomy" id="215803"/>
    <lineage>
        <taxon>Bacteria</taxon>
        <taxon>Pseudomonadati</taxon>
        <taxon>Myxococcota</taxon>
        <taxon>Polyangia</taxon>
        <taxon>Nannocystales</taxon>
        <taxon>Nannocystaceae</taxon>
        <taxon>Enhygromyxa</taxon>
    </lineage>
</organism>
<dbReference type="Gene3D" id="3.90.1570.10">
    <property type="entry name" value="tt1808, chain A"/>
    <property type="match status" value="1"/>
</dbReference>
<dbReference type="AlphaFoldDB" id="A0A2S9XPH9"/>
<dbReference type="PANTHER" id="PTHR36558">
    <property type="entry name" value="GLR1098 PROTEIN"/>
    <property type="match status" value="1"/>
</dbReference>